<protein>
    <recommendedName>
        <fullName evidence="4">DUF1573 domain-containing protein</fullName>
    </recommendedName>
</protein>
<dbReference type="EMBL" id="LT629740">
    <property type="protein sequence ID" value="SDS50995.1"/>
    <property type="molecule type" value="Genomic_DNA"/>
</dbReference>
<sequence length="150" mass="15869">MNQITNMKKILILCAVIIGFAFTASAQDNQKAEFKFNEEKHDFGKIPQGTPVTTIFTFTNVGTEPLILTNVQPTCGCTIADYTKTPVKAGETGQIKITYNAAAAYPFNKGITVTSNAKTPTKILYIVGEVVAKAAPAPAAATTTPPTAGK</sequence>
<dbReference type="PANTHER" id="PTHR37833">
    <property type="entry name" value="LIPOPROTEIN-RELATED"/>
    <property type="match status" value="1"/>
</dbReference>
<name>A0A1H1SST6_MUCMA</name>
<gene>
    <name evidence="2" type="ORF">SAMN05216490_1284</name>
</gene>
<dbReference type="PANTHER" id="PTHR37833:SF1">
    <property type="entry name" value="SIGNAL PEPTIDE PROTEIN"/>
    <property type="match status" value="1"/>
</dbReference>
<dbReference type="InterPro" id="IPR013783">
    <property type="entry name" value="Ig-like_fold"/>
</dbReference>
<proteinExistence type="predicted"/>
<organism evidence="2 3">
    <name type="scientific">Mucilaginibacter mallensis</name>
    <dbReference type="NCBI Taxonomy" id="652787"/>
    <lineage>
        <taxon>Bacteria</taxon>
        <taxon>Pseudomonadati</taxon>
        <taxon>Bacteroidota</taxon>
        <taxon>Sphingobacteriia</taxon>
        <taxon>Sphingobacteriales</taxon>
        <taxon>Sphingobacteriaceae</taxon>
        <taxon>Mucilaginibacter</taxon>
    </lineage>
</organism>
<feature type="chain" id="PRO_5009260421" description="DUF1573 domain-containing protein" evidence="1">
    <location>
        <begin position="27"/>
        <end position="150"/>
    </location>
</feature>
<dbReference type="AlphaFoldDB" id="A0A1H1SST6"/>
<evidence type="ECO:0000313" key="2">
    <source>
        <dbReference type="EMBL" id="SDS50995.1"/>
    </source>
</evidence>
<dbReference type="STRING" id="652787.SAMN05216490_1284"/>
<evidence type="ECO:0000313" key="3">
    <source>
        <dbReference type="Proteomes" id="UP000199679"/>
    </source>
</evidence>
<accession>A0A1H1SST6</accession>
<keyword evidence="1" id="KW-0732">Signal</keyword>
<dbReference type="Gene3D" id="2.60.40.10">
    <property type="entry name" value="Immunoglobulins"/>
    <property type="match status" value="1"/>
</dbReference>
<reference evidence="2 3" key="1">
    <citation type="submission" date="2016-10" db="EMBL/GenBank/DDBJ databases">
        <authorList>
            <person name="de Groot N.N."/>
        </authorList>
    </citation>
    <scope>NUCLEOTIDE SEQUENCE [LARGE SCALE GENOMIC DNA]</scope>
    <source>
        <strain evidence="2 3">MP1X4</strain>
    </source>
</reference>
<dbReference type="Proteomes" id="UP000199679">
    <property type="component" value="Chromosome I"/>
</dbReference>
<keyword evidence="3" id="KW-1185">Reference proteome</keyword>
<dbReference type="Pfam" id="PF07610">
    <property type="entry name" value="DUF1573"/>
    <property type="match status" value="1"/>
</dbReference>
<dbReference type="InterPro" id="IPR011467">
    <property type="entry name" value="DUF1573"/>
</dbReference>
<evidence type="ECO:0000256" key="1">
    <source>
        <dbReference type="SAM" id="SignalP"/>
    </source>
</evidence>
<feature type="signal peptide" evidence="1">
    <location>
        <begin position="1"/>
        <end position="26"/>
    </location>
</feature>
<evidence type="ECO:0008006" key="4">
    <source>
        <dbReference type="Google" id="ProtNLM"/>
    </source>
</evidence>